<dbReference type="Pfam" id="PF13551">
    <property type="entry name" value="HTH_29"/>
    <property type="match status" value="1"/>
</dbReference>
<dbReference type="AlphaFoldDB" id="T1C388"/>
<comment type="caution">
    <text evidence="2">The sequence shown here is derived from an EMBL/GenBank/DDBJ whole genome shotgun (WGS) entry which is preliminary data.</text>
</comment>
<dbReference type="EMBL" id="AUZY01001277">
    <property type="protein sequence ID" value="EQD75348.1"/>
    <property type="molecule type" value="Genomic_DNA"/>
</dbReference>
<organism evidence="2">
    <name type="scientific">mine drainage metagenome</name>
    <dbReference type="NCBI Taxonomy" id="410659"/>
    <lineage>
        <taxon>unclassified sequences</taxon>
        <taxon>metagenomes</taxon>
        <taxon>ecological metagenomes</taxon>
    </lineage>
</organism>
<evidence type="ECO:0000313" key="2">
    <source>
        <dbReference type="EMBL" id="EQD75348.1"/>
    </source>
</evidence>
<protein>
    <submittedName>
        <fullName evidence="2">Isrso5-transposase protein</fullName>
    </submittedName>
</protein>
<dbReference type="InterPro" id="IPR009057">
    <property type="entry name" value="Homeodomain-like_sf"/>
</dbReference>
<dbReference type="SUPFAM" id="SSF46689">
    <property type="entry name" value="Homeodomain-like"/>
    <property type="match status" value="1"/>
</dbReference>
<reference evidence="2" key="1">
    <citation type="submission" date="2013-08" db="EMBL/GenBank/DDBJ databases">
        <authorList>
            <person name="Mendez C."/>
            <person name="Richter M."/>
            <person name="Ferrer M."/>
            <person name="Sanchez J."/>
        </authorList>
    </citation>
    <scope>NUCLEOTIDE SEQUENCE</scope>
</reference>
<feature type="region of interest" description="Disordered" evidence="1">
    <location>
        <begin position="91"/>
        <end position="110"/>
    </location>
</feature>
<feature type="non-terminal residue" evidence="2">
    <location>
        <position position="1"/>
    </location>
</feature>
<name>T1C388_9ZZZZ</name>
<sequence>ALYGIFPRTFMEGSSMPRKSPFRIDLSADEAIELNRRAARYTLPYFEVVRAKMILMAAAGIDNDAIAARLDTRREVVSQWRQRFHKERLAGLEEKARPGRPRVFPPRADR</sequence>
<evidence type="ECO:0000256" key="1">
    <source>
        <dbReference type="SAM" id="MobiDB-lite"/>
    </source>
</evidence>
<accession>T1C388</accession>
<proteinExistence type="predicted"/>
<gene>
    <name evidence="2" type="ORF">B1B_02170</name>
</gene>
<reference evidence="2" key="2">
    <citation type="journal article" date="2014" name="ISME J.">
        <title>Microbial stratification in low pH oxic and suboxic macroscopic growths along an acid mine drainage.</title>
        <authorList>
            <person name="Mendez-Garcia C."/>
            <person name="Mesa V."/>
            <person name="Sprenger R.R."/>
            <person name="Richter M."/>
            <person name="Diez M.S."/>
            <person name="Solano J."/>
            <person name="Bargiela R."/>
            <person name="Golyshina O.V."/>
            <person name="Manteca A."/>
            <person name="Ramos J.L."/>
            <person name="Gallego J.R."/>
            <person name="Llorente I."/>
            <person name="Martins Dos Santos V.A."/>
            <person name="Jensen O.N."/>
            <person name="Pelaez A.I."/>
            <person name="Sanchez J."/>
            <person name="Ferrer M."/>
        </authorList>
    </citation>
    <scope>NUCLEOTIDE SEQUENCE</scope>
</reference>